<feature type="compositionally biased region" description="Low complexity" evidence="1">
    <location>
        <begin position="177"/>
        <end position="191"/>
    </location>
</feature>
<organism evidence="2 3">
    <name type="scientific">Astrephomene gubernaculifera</name>
    <dbReference type="NCBI Taxonomy" id="47775"/>
    <lineage>
        <taxon>Eukaryota</taxon>
        <taxon>Viridiplantae</taxon>
        <taxon>Chlorophyta</taxon>
        <taxon>core chlorophytes</taxon>
        <taxon>Chlorophyceae</taxon>
        <taxon>CS clade</taxon>
        <taxon>Chlamydomonadales</taxon>
        <taxon>Astrephomenaceae</taxon>
        <taxon>Astrephomene</taxon>
    </lineage>
</organism>
<evidence type="ECO:0000313" key="2">
    <source>
        <dbReference type="EMBL" id="GFR40678.1"/>
    </source>
</evidence>
<feature type="region of interest" description="Disordered" evidence="1">
    <location>
        <begin position="173"/>
        <end position="212"/>
    </location>
</feature>
<sequence length="481" mass="48562">SPATAAGTAGPGYAPVSGAEAATAEAPAPPPSSRPLDAASFSQLVQLLLPAAAEAAAGGQLDPVRACRLLWALAKLTTTTATPTTASEDRDTGDDGSGHQLQHHEQQQQQQYQPAAAVAATAAAAAAPAPGAAAGVAVPPLPPDAMRRYGKGCVAALTAQLVRQLKGAAAREPLNSAPTTAPAAAAAAPNATGGGQDITAHDPTGTPAEAAAAGATALRGRACLGPLHAADRLGGRQLVMAMWGLARLTSAGHLTPHATPRTAAASLGGTQLWDMLCDALLQRLTAGERGAAGGGGRGGLPARELSNAMWALATVRHCHHAVFEGLMRALEPHLAAAVAGGRVVGVAGGMVNAQDLSNAVWALARARADPACRLLRLAESALLSALPYLRSQHVASLLWALTTLRLQPTRLLLPRAALRTVLEAATVIRAAGSSGGGDGGGGVTNPPQPNRYQHQPLVYTDVLQLLALRAGELHIVRQGEE</sequence>
<feature type="compositionally biased region" description="Low complexity" evidence="1">
    <location>
        <begin position="203"/>
        <end position="212"/>
    </location>
</feature>
<dbReference type="Proteomes" id="UP001054857">
    <property type="component" value="Unassembled WGS sequence"/>
</dbReference>
<feature type="non-terminal residue" evidence="2">
    <location>
        <position position="1"/>
    </location>
</feature>
<gene>
    <name evidence="2" type="ORF">Agub_g1267</name>
</gene>
<accession>A0AAD3DFK1</accession>
<feature type="compositionally biased region" description="Low complexity" evidence="1">
    <location>
        <begin position="107"/>
        <end position="116"/>
    </location>
</feature>
<feature type="region of interest" description="Disordered" evidence="1">
    <location>
        <begin position="1"/>
        <end position="37"/>
    </location>
</feature>
<dbReference type="AlphaFoldDB" id="A0AAD3DFK1"/>
<reference evidence="2 3" key="1">
    <citation type="journal article" date="2021" name="Sci. Rep.">
        <title>Genome sequencing of the multicellular alga Astrephomene provides insights into convergent evolution of germ-soma differentiation.</title>
        <authorList>
            <person name="Yamashita S."/>
            <person name="Yamamoto K."/>
            <person name="Matsuzaki R."/>
            <person name="Suzuki S."/>
            <person name="Yamaguchi H."/>
            <person name="Hirooka S."/>
            <person name="Minakuchi Y."/>
            <person name="Miyagishima S."/>
            <person name="Kawachi M."/>
            <person name="Toyoda A."/>
            <person name="Nozaki H."/>
        </authorList>
    </citation>
    <scope>NUCLEOTIDE SEQUENCE [LARGE SCALE GENOMIC DNA]</scope>
    <source>
        <strain evidence="2 3">NIES-4017</strain>
    </source>
</reference>
<feature type="compositionally biased region" description="Low complexity" evidence="1">
    <location>
        <begin position="1"/>
        <end position="26"/>
    </location>
</feature>
<evidence type="ECO:0000313" key="3">
    <source>
        <dbReference type="Proteomes" id="UP001054857"/>
    </source>
</evidence>
<protein>
    <submittedName>
        <fullName evidence="2">Uncharacterized protein</fullName>
    </submittedName>
</protein>
<evidence type="ECO:0000256" key="1">
    <source>
        <dbReference type="SAM" id="MobiDB-lite"/>
    </source>
</evidence>
<name>A0AAD3DFK1_9CHLO</name>
<proteinExistence type="predicted"/>
<feature type="region of interest" description="Disordered" evidence="1">
    <location>
        <begin position="80"/>
        <end position="116"/>
    </location>
</feature>
<keyword evidence="3" id="KW-1185">Reference proteome</keyword>
<feature type="non-terminal residue" evidence="2">
    <location>
        <position position="481"/>
    </location>
</feature>
<dbReference type="EMBL" id="BMAR01000001">
    <property type="protein sequence ID" value="GFR40678.1"/>
    <property type="molecule type" value="Genomic_DNA"/>
</dbReference>
<comment type="caution">
    <text evidence="2">The sequence shown here is derived from an EMBL/GenBank/DDBJ whole genome shotgun (WGS) entry which is preliminary data.</text>
</comment>